<dbReference type="GO" id="GO:0008236">
    <property type="term" value="F:serine-type peptidase activity"/>
    <property type="evidence" value="ECO:0007669"/>
    <property type="project" value="InterPro"/>
</dbReference>
<evidence type="ECO:0000313" key="4">
    <source>
        <dbReference type="Proteomes" id="UP000295773"/>
    </source>
</evidence>
<feature type="signal peptide" evidence="1">
    <location>
        <begin position="1"/>
        <end position="19"/>
    </location>
</feature>
<sequence length="488" mass="55957">MRKLWVCLCCVLCLSACTAKVKDEKVPQVLQEYKKYVNAAHAQIIPNPIQTDAFSPYANSSEAYYRAMDYVIAHGAKTNGEESVTQQEALQDVEDVFFTLKALYGKYPIYGDARFQEAKQMVDKQIKKYAKIKKTVLGEVLRKQLSFIEDVHFQIDFEPLHESYTMYCEQGVHYQKKAYVKKKDGYYDQSNQKRIVRIHKDADLAAYLKPVLHKDGSISYQLFYRSRKNITHLSMRYADGSERKVAMEKVEQMKRSEDILTEKIVQGIPYLHITKMIYPRASDTYAQYAETFLARAAQFSQKPLAILDLRGNPGGNAMLSYAWSHSYAKQRISGYGTRILRLPLHEEKFKQLMDEETDQSLASLLEDGNYQKHDNLLYIEEPYMGKKLIENKSMLLVLQDETSASASEMLIDELHTMENVIFIGMPSAGAISGSAMSTFYLDKSGLQIMFGNLYGDFPEAYASEYEGISPDIWVQGKDVLKYVKELLN</sequence>
<gene>
    <name evidence="3" type="ORF">EDD61_11157</name>
</gene>
<comment type="caution">
    <text evidence="3">The sequence shown here is derived from an EMBL/GenBank/DDBJ whole genome shotgun (WGS) entry which is preliminary data.</text>
</comment>
<dbReference type="AlphaFoldDB" id="A0A4R3TD03"/>
<dbReference type="Proteomes" id="UP000295773">
    <property type="component" value="Unassembled WGS sequence"/>
</dbReference>
<feature type="domain" description="Tail specific protease" evidence="2">
    <location>
        <begin position="268"/>
        <end position="472"/>
    </location>
</feature>
<dbReference type="SUPFAM" id="SSF52096">
    <property type="entry name" value="ClpP/crotonase"/>
    <property type="match status" value="1"/>
</dbReference>
<dbReference type="Gene3D" id="3.90.226.10">
    <property type="entry name" value="2-enoyl-CoA Hydratase, Chain A, domain 1"/>
    <property type="match status" value="1"/>
</dbReference>
<accession>A0A4R3TD03</accession>
<dbReference type="Pfam" id="PF03572">
    <property type="entry name" value="Peptidase_S41"/>
    <property type="match status" value="1"/>
</dbReference>
<feature type="chain" id="PRO_5039136016" evidence="1">
    <location>
        <begin position="20"/>
        <end position="488"/>
    </location>
</feature>
<organism evidence="3 4">
    <name type="scientific">Longicatena caecimuris</name>
    <dbReference type="NCBI Taxonomy" id="1796635"/>
    <lineage>
        <taxon>Bacteria</taxon>
        <taxon>Bacillati</taxon>
        <taxon>Bacillota</taxon>
        <taxon>Erysipelotrichia</taxon>
        <taxon>Erysipelotrichales</taxon>
        <taxon>Erysipelotrichaceae</taxon>
        <taxon>Longicatena</taxon>
    </lineage>
</organism>
<reference evidence="3 4" key="1">
    <citation type="submission" date="2019-03" db="EMBL/GenBank/DDBJ databases">
        <title>Genomic Encyclopedia of Type Strains, Phase IV (KMG-IV): sequencing the most valuable type-strain genomes for metagenomic binning, comparative biology and taxonomic classification.</title>
        <authorList>
            <person name="Goeker M."/>
        </authorList>
    </citation>
    <scope>NUCLEOTIDE SEQUENCE [LARGE SCALE GENOMIC DNA]</scope>
    <source>
        <strain evidence="3 4">DSM 29481</strain>
    </source>
</reference>
<keyword evidence="1" id="KW-0732">Signal</keyword>
<keyword evidence="4" id="KW-1185">Reference proteome</keyword>
<protein>
    <submittedName>
        <fullName evidence="3">Peptidase S41-like protein</fullName>
    </submittedName>
</protein>
<dbReference type="EMBL" id="SMBP01000011">
    <property type="protein sequence ID" value="TCU59129.1"/>
    <property type="molecule type" value="Genomic_DNA"/>
</dbReference>
<name>A0A4R3TD03_9FIRM</name>
<proteinExistence type="predicted"/>
<dbReference type="InterPro" id="IPR029045">
    <property type="entry name" value="ClpP/crotonase-like_dom_sf"/>
</dbReference>
<evidence type="ECO:0000259" key="2">
    <source>
        <dbReference type="Pfam" id="PF03572"/>
    </source>
</evidence>
<dbReference type="InterPro" id="IPR005151">
    <property type="entry name" value="Tail-specific_protease"/>
</dbReference>
<evidence type="ECO:0000256" key="1">
    <source>
        <dbReference type="SAM" id="SignalP"/>
    </source>
</evidence>
<dbReference type="RefSeq" id="WP_128125160.1">
    <property type="nucleotide sequence ID" value="NZ_JANKBG010000011.1"/>
</dbReference>
<evidence type="ECO:0000313" key="3">
    <source>
        <dbReference type="EMBL" id="TCU59129.1"/>
    </source>
</evidence>
<dbReference type="GO" id="GO:0006508">
    <property type="term" value="P:proteolysis"/>
    <property type="evidence" value="ECO:0007669"/>
    <property type="project" value="InterPro"/>
</dbReference>